<evidence type="ECO:0000313" key="3">
    <source>
        <dbReference type="EMBL" id="MFC3203337.1"/>
    </source>
</evidence>
<dbReference type="Pfam" id="PF14317">
    <property type="entry name" value="YcxB"/>
    <property type="match status" value="1"/>
</dbReference>
<feature type="transmembrane region" description="Helical" evidence="1">
    <location>
        <begin position="57"/>
        <end position="76"/>
    </location>
</feature>
<reference evidence="4" key="1">
    <citation type="journal article" date="2019" name="Int. J. Syst. Evol. Microbiol.">
        <title>The Global Catalogue of Microorganisms (GCM) 10K type strain sequencing project: providing services to taxonomists for standard genome sequencing and annotation.</title>
        <authorList>
            <consortium name="The Broad Institute Genomics Platform"/>
            <consortium name="The Broad Institute Genome Sequencing Center for Infectious Disease"/>
            <person name="Wu L."/>
            <person name="Ma J."/>
        </authorList>
    </citation>
    <scope>NUCLEOTIDE SEQUENCE [LARGE SCALE GENOMIC DNA]</scope>
    <source>
        <strain evidence="4">KCTC 52449</strain>
    </source>
</reference>
<protein>
    <submittedName>
        <fullName evidence="3">YcxB family protein</fullName>
    </submittedName>
</protein>
<evidence type="ECO:0000256" key="1">
    <source>
        <dbReference type="SAM" id="Phobius"/>
    </source>
</evidence>
<name>A0ABV7K729_9ALTE</name>
<keyword evidence="1" id="KW-1133">Transmembrane helix</keyword>
<organism evidence="3 4">
    <name type="scientific">Alteromonas oceani</name>
    <dbReference type="NCBI Taxonomy" id="2071609"/>
    <lineage>
        <taxon>Bacteria</taxon>
        <taxon>Pseudomonadati</taxon>
        <taxon>Pseudomonadota</taxon>
        <taxon>Gammaproteobacteria</taxon>
        <taxon>Alteromonadales</taxon>
        <taxon>Alteromonadaceae</taxon>
        <taxon>Alteromonas/Salinimonas group</taxon>
        <taxon>Alteromonas</taxon>
    </lineage>
</organism>
<evidence type="ECO:0000313" key="4">
    <source>
        <dbReference type="Proteomes" id="UP001595477"/>
    </source>
</evidence>
<dbReference type="RefSeq" id="WP_123327100.1">
    <property type="nucleotide sequence ID" value="NZ_JBHRSX010000086.1"/>
</dbReference>
<accession>A0ABV7K729</accession>
<feature type="domain" description="YcxB-like C-terminal" evidence="2">
    <location>
        <begin position="100"/>
        <end position="150"/>
    </location>
</feature>
<keyword evidence="1" id="KW-0472">Membrane</keyword>
<dbReference type="EMBL" id="JBHRSX010000086">
    <property type="protein sequence ID" value="MFC3203337.1"/>
    <property type="molecule type" value="Genomic_DNA"/>
</dbReference>
<evidence type="ECO:0000259" key="2">
    <source>
        <dbReference type="Pfam" id="PF14317"/>
    </source>
</evidence>
<keyword evidence="1" id="KW-0812">Transmembrane</keyword>
<proteinExistence type="predicted"/>
<comment type="caution">
    <text evidence="3">The sequence shown here is derived from an EMBL/GenBank/DDBJ whole genome shotgun (WGS) entry which is preliminary data.</text>
</comment>
<gene>
    <name evidence="3" type="ORF">ACFOEW_16135</name>
</gene>
<dbReference type="InterPro" id="IPR025588">
    <property type="entry name" value="YcxB-like_C"/>
</dbReference>
<sequence length="163" mass="18910">MEVRYTNTKEDLIAFNEHHLANNKAFQKRRRLNLYISPLFLLLAFSFYGYLSDSVGFYVGGILGAFVSYMWTLIAYKRYAKKCADTLQKEVFCEHKVTVSEKGVSESTQNSNCHFNWDAIDKVEYNESYLYIYNTPATAFVIPKREISEEVFVNMKKAVSDAM</sequence>
<feature type="transmembrane region" description="Helical" evidence="1">
    <location>
        <begin position="32"/>
        <end position="51"/>
    </location>
</feature>
<dbReference type="Proteomes" id="UP001595477">
    <property type="component" value="Unassembled WGS sequence"/>
</dbReference>
<keyword evidence="4" id="KW-1185">Reference proteome</keyword>